<evidence type="ECO:0000256" key="1">
    <source>
        <dbReference type="ARBA" id="ARBA00001274"/>
    </source>
</evidence>
<dbReference type="AlphaFoldDB" id="A0A6G1X5Y5"/>
<sequence>MNTIDSIVPRQIWEAKQRIASFVKKTPLIQSKELSKLTNKNIYLKLETVNEVGAFKLRGAANKILSLSKLEREKGVTTFSTGNHGLAVAYVANQLGIPAVICVSNRVPEAKIDTLQKLGAELNVVGESQDDAANHCKHLEQEYGMAIVPPFDDTDIIAGQGTIGLELFEDLPSIDQCVIPLSGGGLLSGIGIALKSVDPAIRVSGVSIEGASAMSESLKKGYPVDVPEKETLADSLLGGIGANNQYTLHLVKHLMDDLTLLSEDTIEEAMIYLLAEERLIVEGAAAVGVGAILEQKLQGLGNDVVLIISGNNGSISALKESKFRGLEQKKGACM</sequence>
<evidence type="ECO:0000256" key="3">
    <source>
        <dbReference type="ARBA" id="ARBA00010869"/>
    </source>
</evidence>
<dbReference type="GO" id="GO:0009097">
    <property type="term" value="P:isoleucine biosynthetic process"/>
    <property type="evidence" value="ECO:0007669"/>
    <property type="project" value="TreeGrafter"/>
</dbReference>
<dbReference type="Pfam" id="PF00291">
    <property type="entry name" value="PALP"/>
    <property type="match status" value="1"/>
</dbReference>
<dbReference type="InterPro" id="IPR036052">
    <property type="entry name" value="TrpB-like_PALP_sf"/>
</dbReference>
<dbReference type="PANTHER" id="PTHR48078">
    <property type="entry name" value="THREONINE DEHYDRATASE, MITOCHONDRIAL-RELATED"/>
    <property type="match status" value="1"/>
</dbReference>
<keyword evidence="6" id="KW-0456">Lyase</keyword>
<evidence type="ECO:0000256" key="4">
    <source>
        <dbReference type="ARBA" id="ARBA00012096"/>
    </source>
</evidence>
<dbReference type="InterPro" id="IPR000634">
    <property type="entry name" value="Ser/Thr_deHydtase_PyrdxlP-BS"/>
</dbReference>
<dbReference type="SUPFAM" id="SSF53686">
    <property type="entry name" value="Tryptophan synthase beta subunit-like PLP-dependent enzymes"/>
    <property type="match status" value="1"/>
</dbReference>
<protein>
    <recommendedName>
        <fullName evidence="4">threonine ammonia-lyase</fullName>
        <ecNumber evidence="4">4.3.1.19</ecNumber>
    </recommendedName>
    <alternativeName>
        <fullName evidence="8">Threonine deaminase</fullName>
    </alternativeName>
</protein>
<name>A0A6G1X5Y5_9BACI</name>
<keyword evidence="5" id="KW-0663">Pyridoxal phosphate</keyword>
<dbReference type="OrthoDB" id="9811476at2"/>
<dbReference type="Gene3D" id="3.40.50.1100">
    <property type="match status" value="2"/>
</dbReference>
<dbReference type="RefSeq" id="WP_153728249.1">
    <property type="nucleotide sequence ID" value="NZ_WJNH01000004.1"/>
</dbReference>
<dbReference type="GO" id="GO:0003941">
    <property type="term" value="F:L-serine ammonia-lyase activity"/>
    <property type="evidence" value="ECO:0007669"/>
    <property type="project" value="TreeGrafter"/>
</dbReference>
<evidence type="ECO:0000256" key="6">
    <source>
        <dbReference type="ARBA" id="ARBA00023239"/>
    </source>
</evidence>
<dbReference type="EC" id="4.3.1.19" evidence="4"/>
<dbReference type="FunFam" id="3.40.50.1100:FF:000005">
    <property type="entry name" value="Threonine dehydratase catabolic"/>
    <property type="match status" value="1"/>
</dbReference>
<accession>A0A6G1X5Y5</accession>
<comment type="similarity">
    <text evidence="3">Belongs to the serine/threonine dehydratase family.</text>
</comment>
<dbReference type="GO" id="GO:0004794">
    <property type="term" value="F:threonine deaminase activity"/>
    <property type="evidence" value="ECO:0007669"/>
    <property type="project" value="UniProtKB-EC"/>
</dbReference>
<organism evidence="10 11">
    <name type="scientific">Salinibacillus xinjiangensis</name>
    <dbReference type="NCBI Taxonomy" id="1229268"/>
    <lineage>
        <taxon>Bacteria</taxon>
        <taxon>Bacillati</taxon>
        <taxon>Bacillota</taxon>
        <taxon>Bacilli</taxon>
        <taxon>Bacillales</taxon>
        <taxon>Bacillaceae</taxon>
        <taxon>Salinibacillus</taxon>
    </lineage>
</organism>
<dbReference type="Proteomes" id="UP000480185">
    <property type="component" value="Unassembled WGS sequence"/>
</dbReference>
<dbReference type="CDD" id="cd01562">
    <property type="entry name" value="Thr-dehyd"/>
    <property type="match status" value="1"/>
</dbReference>
<evidence type="ECO:0000259" key="9">
    <source>
        <dbReference type="Pfam" id="PF00291"/>
    </source>
</evidence>
<evidence type="ECO:0000256" key="7">
    <source>
        <dbReference type="ARBA" id="ARBA00025527"/>
    </source>
</evidence>
<gene>
    <name evidence="10" type="ORF">GH754_08355</name>
</gene>
<dbReference type="InterPro" id="IPR001926">
    <property type="entry name" value="TrpB-like_PALP"/>
</dbReference>
<dbReference type="GO" id="GO:0006567">
    <property type="term" value="P:L-threonine catabolic process"/>
    <property type="evidence" value="ECO:0007669"/>
    <property type="project" value="TreeGrafter"/>
</dbReference>
<comment type="caution">
    <text evidence="10">The sequence shown here is derived from an EMBL/GenBank/DDBJ whole genome shotgun (WGS) entry which is preliminary data.</text>
</comment>
<comment type="cofactor">
    <cofactor evidence="2">
        <name>pyridoxal 5'-phosphate</name>
        <dbReference type="ChEBI" id="CHEBI:597326"/>
    </cofactor>
</comment>
<comment type="catalytic activity">
    <reaction evidence="1">
        <text>L-threonine = 2-oxobutanoate + NH4(+)</text>
        <dbReference type="Rhea" id="RHEA:22108"/>
        <dbReference type="ChEBI" id="CHEBI:16763"/>
        <dbReference type="ChEBI" id="CHEBI:28938"/>
        <dbReference type="ChEBI" id="CHEBI:57926"/>
        <dbReference type="EC" id="4.3.1.19"/>
    </reaction>
</comment>
<feature type="domain" description="Tryptophan synthase beta chain-like PALP" evidence="9">
    <location>
        <begin position="21"/>
        <end position="310"/>
    </location>
</feature>
<evidence type="ECO:0000256" key="5">
    <source>
        <dbReference type="ARBA" id="ARBA00022898"/>
    </source>
</evidence>
<keyword evidence="11" id="KW-1185">Reference proteome</keyword>
<dbReference type="InterPro" id="IPR050147">
    <property type="entry name" value="Ser/Thr_Dehydratase"/>
</dbReference>
<evidence type="ECO:0000313" key="11">
    <source>
        <dbReference type="Proteomes" id="UP000480185"/>
    </source>
</evidence>
<reference evidence="10 11" key="1">
    <citation type="submission" date="2019-11" db="EMBL/GenBank/DDBJ databases">
        <authorList>
            <person name="Li J."/>
        </authorList>
    </citation>
    <scope>NUCLEOTIDE SEQUENCE [LARGE SCALE GENOMIC DNA]</scope>
    <source>
        <strain evidence="10 11">J4</strain>
    </source>
</reference>
<proteinExistence type="inferred from homology"/>
<dbReference type="GO" id="GO:0030170">
    <property type="term" value="F:pyridoxal phosphate binding"/>
    <property type="evidence" value="ECO:0007669"/>
    <property type="project" value="InterPro"/>
</dbReference>
<comment type="function">
    <text evidence="7">Catalyzes the anaerobic formation of alpha-ketobutyrate and ammonia from threonine in a two-step reaction. The first step involved a dehydration of threonine and a production of enamine intermediates (aminocrotonate), which tautomerizes to its imine form (iminobutyrate). Both intermediates are unstable and short-lived. The second step is the nonenzymatic hydrolysis of the enamine/imine intermediates to form 2-ketobutyrate and free ammonia. In the low water environment of the cell, the second step is accelerated by RidA.</text>
</comment>
<dbReference type="EMBL" id="WJNH01000004">
    <property type="protein sequence ID" value="MRG86339.1"/>
    <property type="molecule type" value="Genomic_DNA"/>
</dbReference>
<evidence type="ECO:0000313" key="10">
    <source>
        <dbReference type="EMBL" id="MRG86339.1"/>
    </source>
</evidence>
<dbReference type="PROSITE" id="PS00165">
    <property type="entry name" value="DEHYDRATASE_SER_THR"/>
    <property type="match status" value="1"/>
</dbReference>
<evidence type="ECO:0000256" key="8">
    <source>
        <dbReference type="ARBA" id="ARBA00031427"/>
    </source>
</evidence>
<dbReference type="GO" id="GO:0006565">
    <property type="term" value="P:L-serine catabolic process"/>
    <property type="evidence" value="ECO:0007669"/>
    <property type="project" value="TreeGrafter"/>
</dbReference>
<dbReference type="PANTHER" id="PTHR48078:SF6">
    <property type="entry name" value="L-THREONINE DEHYDRATASE CATABOLIC TDCB"/>
    <property type="match status" value="1"/>
</dbReference>
<evidence type="ECO:0000256" key="2">
    <source>
        <dbReference type="ARBA" id="ARBA00001933"/>
    </source>
</evidence>